<dbReference type="Proteomes" id="UP000433089">
    <property type="component" value="Unassembled WGS sequence"/>
</dbReference>
<name>A0A653T540_BACAB</name>
<dbReference type="EMBL" id="CABWLH010000009">
    <property type="protein sequence ID" value="VXB75382.1"/>
    <property type="molecule type" value="Genomic_DNA"/>
</dbReference>
<sequence>MLKAKKGSHDCFRQFSTLLFYTIKKLVSKGIAEKITFFSSFFFL</sequence>
<gene>
    <name evidence="1" type="ORF">BACI348_41474</name>
</gene>
<dbReference type="AlphaFoldDB" id="A0A653T540"/>
<evidence type="ECO:0000313" key="1">
    <source>
        <dbReference type="EMBL" id="VXB75382.1"/>
    </source>
</evidence>
<evidence type="ECO:0000313" key="2">
    <source>
        <dbReference type="Proteomes" id="UP000433089"/>
    </source>
</evidence>
<protein>
    <submittedName>
        <fullName evidence="1">Uncharacterized protein</fullName>
    </submittedName>
</protein>
<reference evidence="1 2" key="1">
    <citation type="submission" date="2019-10" db="EMBL/GenBank/DDBJ databases">
        <authorList>
            <person name="Karimi E."/>
        </authorList>
    </citation>
    <scope>NUCLEOTIDE SEQUENCE [LARGE SCALE GENOMIC DNA]</scope>
    <source>
        <strain evidence="1">Bacillus sp. 348</strain>
    </source>
</reference>
<proteinExistence type="predicted"/>
<accession>A0A653T540</accession>
<organism evidence="1 2">
    <name type="scientific">Bacillus altitudinis</name>
    <dbReference type="NCBI Taxonomy" id="293387"/>
    <lineage>
        <taxon>Bacteria</taxon>
        <taxon>Bacillati</taxon>
        <taxon>Bacillota</taxon>
        <taxon>Bacilli</taxon>
        <taxon>Bacillales</taxon>
        <taxon>Bacillaceae</taxon>
        <taxon>Bacillus</taxon>
    </lineage>
</organism>